<comment type="subcellular location">
    <subcellularLocation>
        <location evidence="1">Cell membrane</location>
        <topology evidence="1">Multi-pass membrane protein</topology>
    </subcellularLocation>
</comment>
<keyword evidence="4 7" id="KW-0812">Transmembrane</keyword>
<dbReference type="RefSeq" id="WP_353546442.1">
    <property type="nucleotide sequence ID" value="NZ_JAGKSB010000004.1"/>
</dbReference>
<evidence type="ECO:0000256" key="3">
    <source>
        <dbReference type="ARBA" id="ARBA00022475"/>
    </source>
</evidence>
<evidence type="ECO:0000313" key="10">
    <source>
        <dbReference type="Proteomes" id="UP000679691"/>
    </source>
</evidence>
<sequence>MIQTAFKFIRFDKPKSIGIIVGIVISIFLIGQQLGTLRYLTTLMSGIIVSSNAEEQDIWIIDQQSQNINALTPIDARIVQEVRSIAGVAQSYSIVVANASVSFPNGNTVGVNLIGSDGPTFIAGPNLDKIMTGNITALNQSNAFSGEYFNGKNFGVALTQNQLFEINGKEAVLKVITKNAQGFGGYLMYSSLQNVRFYGNFRNDQVSIIAVKLLPGADKQAIINQINHAFYGVRAWDVNVLANSSIAEILISSNMGVSFGSLVIFAVIAGFFIIGLTLYSAALDRLVDYGTLKAIGATNRYVSMLIFTQAFLFAIIGYAIALLLILGFKFGVAKSGLTIQVDAALCLVLFAITLFMSMGGSLFAVMKIRKIEPASIF</sequence>
<feature type="transmembrane region" description="Helical" evidence="7">
    <location>
        <begin position="304"/>
        <end position="327"/>
    </location>
</feature>
<keyword evidence="6 7" id="KW-0472">Membrane</keyword>
<evidence type="ECO:0000256" key="6">
    <source>
        <dbReference type="ARBA" id="ARBA00023136"/>
    </source>
</evidence>
<reference evidence="9" key="1">
    <citation type="submission" date="2021-03" db="EMBL/GenBank/DDBJ databases">
        <authorList>
            <person name="Lu T."/>
            <person name="Wang Q."/>
            <person name="Han X."/>
        </authorList>
    </citation>
    <scope>NUCLEOTIDE SEQUENCE</scope>
    <source>
        <strain evidence="9">WQ 2009</strain>
    </source>
</reference>
<dbReference type="InterPro" id="IPR051125">
    <property type="entry name" value="ABC-4/HrtB_transporter"/>
</dbReference>
<dbReference type="Pfam" id="PF02687">
    <property type="entry name" value="FtsX"/>
    <property type="match status" value="1"/>
</dbReference>
<dbReference type="GO" id="GO:0005886">
    <property type="term" value="C:plasma membrane"/>
    <property type="evidence" value="ECO:0007669"/>
    <property type="project" value="UniProtKB-SubCell"/>
</dbReference>
<comment type="caution">
    <text evidence="9">The sequence shown here is derived from an EMBL/GenBank/DDBJ whole genome shotgun (WGS) entry which is preliminary data.</text>
</comment>
<feature type="domain" description="ABC3 transporter permease C-terminal" evidence="8">
    <location>
        <begin position="262"/>
        <end position="373"/>
    </location>
</feature>
<evidence type="ECO:0000256" key="5">
    <source>
        <dbReference type="ARBA" id="ARBA00022989"/>
    </source>
</evidence>
<keyword evidence="2" id="KW-0813">Transport</keyword>
<keyword evidence="3" id="KW-1003">Cell membrane</keyword>
<feature type="transmembrane region" description="Helical" evidence="7">
    <location>
        <begin position="339"/>
        <end position="365"/>
    </location>
</feature>
<dbReference type="PANTHER" id="PTHR43738:SF1">
    <property type="entry name" value="HEMIN TRANSPORT SYSTEM PERMEASE PROTEIN HRTB-RELATED"/>
    <property type="match status" value="1"/>
</dbReference>
<evidence type="ECO:0000256" key="2">
    <source>
        <dbReference type="ARBA" id="ARBA00022448"/>
    </source>
</evidence>
<evidence type="ECO:0000256" key="4">
    <source>
        <dbReference type="ARBA" id="ARBA00022692"/>
    </source>
</evidence>
<dbReference type="PANTHER" id="PTHR43738">
    <property type="entry name" value="ABC TRANSPORTER, MEMBRANE PROTEIN"/>
    <property type="match status" value="1"/>
</dbReference>
<name>A0A8T4H9L4_9SPHI</name>
<dbReference type="AlphaFoldDB" id="A0A8T4H9L4"/>
<gene>
    <name evidence="9" type="ORF">J5U18_05140</name>
</gene>
<feature type="transmembrane region" description="Helical" evidence="7">
    <location>
        <begin position="259"/>
        <end position="283"/>
    </location>
</feature>
<dbReference type="InterPro" id="IPR003838">
    <property type="entry name" value="ABC3_permease_C"/>
</dbReference>
<evidence type="ECO:0000259" key="8">
    <source>
        <dbReference type="Pfam" id="PF02687"/>
    </source>
</evidence>
<evidence type="ECO:0000256" key="7">
    <source>
        <dbReference type="SAM" id="Phobius"/>
    </source>
</evidence>
<keyword evidence="5 7" id="KW-1133">Transmembrane helix</keyword>
<evidence type="ECO:0000313" key="9">
    <source>
        <dbReference type="EMBL" id="MBP3942955.1"/>
    </source>
</evidence>
<organism evidence="9 10">
    <name type="scientific">Rhinopithecimicrobium faecis</name>
    <dbReference type="NCBI Taxonomy" id="2820698"/>
    <lineage>
        <taxon>Bacteria</taxon>
        <taxon>Pseudomonadati</taxon>
        <taxon>Bacteroidota</taxon>
        <taxon>Sphingobacteriia</taxon>
        <taxon>Sphingobacteriales</taxon>
        <taxon>Sphingobacteriaceae</taxon>
        <taxon>Rhinopithecimicrobium</taxon>
    </lineage>
</organism>
<evidence type="ECO:0000256" key="1">
    <source>
        <dbReference type="ARBA" id="ARBA00004651"/>
    </source>
</evidence>
<protein>
    <submittedName>
        <fullName evidence="9">FtsX-like permease family protein</fullName>
    </submittedName>
</protein>
<dbReference type="Proteomes" id="UP000679691">
    <property type="component" value="Unassembled WGS sequence"/>
</dbReference>
<proteinExistence type="predicted"/>
<dbReference type="EMBL" id="JAGKSB010000004">
    <property type="protein sequence ID" value="MBP3942955.1"/>
    <property type="molecule type" value="Genomic_DNA"/>
</dbReference>
<accession>A0A8T4H9L4</accession>
<feature type="transmembrane region" description="Helical" evidence="7">
    <location>
        <begin position="16"/>
        <end position="35"/>
    </location>
</feature>
<keyword evidence="10" id="KW-1185">Reference proteome</keyword>